<dbReference type="EMBL" id="GBRH01241664">
    <property type="protein sequence ID" value="JAD56231.1"/>
    <property type="molecule type" value="Transcribed_RNA"/>
</dbReference>
<evidence type="ECO:0000313" key="1">
    <source>
        <dbReference type="EMBL" id="JAD56231.1"/>
    </source>
</evidence>
<protein>
    <submittedName>
        <fullName evidence="1">Uncharacterized protein</fullName>
    </submittedName>
</protein>
<accession>A0A0A9AYN9</accession>
<dbReference type="AlphaFoldDB" id="A0A0A9AYN9"/>
<reference evidence="1" key="2">
    <citation type="journal article" date="2015" name="Data Brief">
        <title>Shoot transcriptome of the giant reed, Arundo donax.</title>
        <authorList>
            <person name="Barrero R.A."/>
            <person name="Guerrero F.D."/>
            <person name="Moolhuijzen P."/>
            <person name="Goolsby J.A."/>
            <person name="Tidwell J."/>
            <person name="Bellgard S.E."/>
            <person name="Bellgard M.I."/>
        </authorList>
    </citation>
    <scope>NUCLEOTIDE SEQUENCE</scope>
    <source>
        <tissue evidence="1">Shoot tissue taken approximately 20 cm above the soil surface</tissue>
    </source>
</reference>
<sequence length="42" mass="4812">MPYEAIEAGNLFFEEVDNNESYALEFGTTDGEFYDDDGADFY</sequence>
<name>A0A0A9AYN9_ARUDO</name>
<reference evidence="1" key="1">
    <citation type="submission" date="2014-09" db="EMBL/GenBank/DDBJ databases">
        <authorList>
            <person name="Magalhaes I.L.F."/>
            <person name="Oliveira U."/>
            <person name="Santos F.R."/>
            <person name="Vidigal T.H.D.A."/>
            <person name="Brescovit A.D."/>
            <person name="Santos A.J."/>
        </authorList>
    </citation>
    <scope>NUCLEOTIDE SEQUENCE</scope>
    <source>
        <tissue evidence="1">Shoot tissue taken approximately 20 cm above the soil surface</tissue>
    </source>
</reference>
<organism evidence="1">
    <name type="scientific">Arundo donax</name>
    <name type="common">Giant reed</name>
    <name type="synonym">Donax arundinaceus</name>
    <dbReference type="NCBI Taxonomy" id="35708"/>
    <lineage>
        <taxon>Eukaryota</taxon>
        <taxon>Viridiplantae</taxon>
        <taxon>Streptophyta</taxon>
        <taxon>Embryophyta</taxon>
        <taxon>Tracheophyta</taxon>
        <taxon>Spermatophyta</taxon>
        <taxon>Magnoliopsida</taxon>
        <taxon>Liliopsida</taxon>
        <taxon>Poales</taxon>
        <taxon>Poaceae</taxon>
        <taxon>PACMAD clade</taxon>
        <taxon>Arundinoideae</taxon>
        <taxon>Arundineae</taxon>
        <taxon>Arundo</taxon>
    </lineage>
</organism>
<proteinExistence type="predicted"/>